<dbReference type="RefSeq" id="WP_189695080.1">
    <property type="nucleotide sequence ID" value="NZ_BNCM01000017.1"/>
</dbReference>
<name>A0ABS1JXG8_9MICC</name>
<feature type="transmembrane region" description="Helical" evidence="2">
    <location>
        <begin position="108"/>
        <end position="127"/>
    </location>
</feature>
<feature type="transmembrane region" description="Helical" evidence="2">
    <location>
        <begin position="159"/>
        <end position="177"/>
    </location>
</feature>
<evidence type="ECO:0000256" key="1">
    <source>
        <dbReference type="SAM" id="MobiDB-lite"/>
    </source>
</evidence>
<feature type="transmembrane region" description="Helical" evidence="2">
    <location>
        <begin position="75"/>
        <end position="96"/>
    </location>
</feature>
<evidence type="ECO:0000313" key="3">
    <source>
        <dbReference type="EMBL" id="MBL0703985.1"/>
    </source>
</evidence>
<feature type="compositionally biased region" description="Low complexity" evidence="1">
    <location>
        <begin position="268"/>
        <end position="293"/>
    </location>
</feature>
<organism evidence="3 4">
    <name type="scientific">Sinomonas cellulolyticus</name>
    <dbReference type="NCBI Taxonomy" id="2801916"/>
    <lineage>
        <taxon>Bacteria</taxon>
        <taxon>Bacillati</taxon>
        <taxon>Actinomycetota</taxon>
        <taxon>Actinomycetes</taxon>
        <taxon>Micrococcales</taxon>
        <taxon>Micrococcaceae</taxon>
        <taxon>Sinomonas</taxon>
    </lineage>
</organism>
<keyword evidence="2" id="KW-0812">Transmembrane</keyword>
<feature type="region of interest" description="Disordered" evidence="1">
    <location>
        <begin position="1"/>
        <end position="26"/>
    </location>
</feature>
<protein>
    <submittedName>
        <fullName evidence="3">Uncharacterized protein</fullName>
    </submittedName>
</protein>
<dbReference type="Proteomes" id="UP000639051">
    <property type="component" value="Unassembled WGS sequence"/>
</dbReference>
<dbReference type="EMBL" id="JAERRC010000002">
    <property type="protein sequence ID" value="MBL0703985.1"/>
    <property type="molecule type" value="Genomic_DNA"/>
</dbReference>
<keyword evidence="4" id="KW-1185">Reference proteome</keyword>
<accession>A0ABS1JXG8</accession>
<feature type="compositionally biased region" description="Low complexity" evidence="1">
    <location>
        <begin position="7"/>
        <end position="26"/>
    </location>
</feature>
<sequence length="299" mass="30457">MSDVFDAPAGASGGARPPGAAGPGARVRSGKGLELAGWDRARWRVAVGAALAGIVVCGAGEAVTAQAALLPVTRYAALAWLLSVAAVAAANLAAWAAGAQSHASRATAVALAAAWAAVGGTLFWLRIQHSKMTPPAVGFGTGQAQLDAAAATAAANDQLQAFMLLALFVLGGLLAAVKARTLTDPALLAHIKAREAAAAARAVWARADAEYAQAASQHAKRLAEIDDVDTDLDAQKHAIAHAIQQAKEHARTRIAELLAHPEHTSGIHTPTTPTHNHPNTHRTAGPAPTTPTDPDTDNP</sequence>
<comment type="caution">
    <text evidence="3">The sequence shown here is derived from an EMBL/GenBank/DDBJ whole genome shotgun (WGS) entry which is preliminary data.</text>
</comment>
<proteinExistence type="predicted"/>
<keyword evidence="2" id="KW-0472">Membrane</keyword>
<feature type="transmembrane region" description="Helical" evidence="2">
    <location>
        <begin position="45"/>
        <end position="69"/>
    </location>
</feature>
<evidence type="ECO:0000313" key="4">
    <source>
        <dbReference type="Proteomes" id="UP000639051"/>
    </source>
</evidence>
<evidence type="ECO:0000256" key="2">
    <source>
        <dbReference type="SAM" id="Phobius"/>
    </source>
</evidence>
<keyword evidence="2" id="KW-1133">Transmembrane helix</keyword>
<reference evidence="3 4" key="1">
    <citation type="submission" date="2021-01" db="EMBL/GenBank/DDBJ databases">
        <title>Genome public.</title>
        <authorList>
            <person name="Liu C."/>
            <person name="Sun Q."/>
        </authorList>
    </citation>
    <scope>NUCLEOTIDE SEQUENCE [LARGE SCALE GENOMIC DNA]</scope>
    <source>
        <strain evidence="3 4">JC656</strain>
    </source>
</reference>
<gene>
    <name evidence="3" type="ORF">JJE72_00510</name>
</gene>
<feature type="region of interest" description="Disordered" evidence="1">
    <location>
        <begin position="263"/>
        <end position="299"/>
    </location>
</feature>